<keyword evidence="3" id="KW-1185">Reference proteome</keyword>
<proteinExistence type="predicted"/>
<reference evidence="2 3" key="1">
    <citation type="submission" date="2017-12" db="EMBL/GenBank/DDBJ databases">
        <title>Comparative genomics of Botrytis spp.</title>
        <authorList>
            <person name="Valero-Jimenez C.A."/>
            <person name="Tapia P."/>
            <person name="Veloso J."/>
            <person name="Silva-Moreno E."/>
            <person name="Staats M."/>
            <person name="Valdes J.H."/>
            <person name="Van Kan J.A.L."/>
        </authorList>
    </citation>
    <scope>NUCLEOTIDE SEQUENCE [LARGE SCALE GENOMIC DNA]</scope>
    <source>
        <strain evidence="2 3">MUCL3349</strain>
    </source>
</reference>
<sequence length="66" mass="7113">MFVRAVLFTIATAAATITTFQKGKASATTGHATTSTSYYTPNYGKNHQAADNNCCYDRPSESKESN</sequence>
<evidence type="ECO:0000313" key="3">
    <source>
        <dbReference type="Proteomes" id="UP000297280"/>
    </source>
</evidence>
<feature type="chain" id="PRO_5021423665" evidence="1">
    <location>
        <begin position="16"/>
        <end position="66"/>
    </location>
</feature>
<organism evidence="2 3">
    <name type="scientific">Botrytis porri</name>
    <dbReference type="NCBI Taxonomy" id="87229"/>
    <lineage>
        <taxon>Eukaryota</taxon>
        <taxon>Fungi</taxon>
        <taxon>Dikarya</taxon>
        <taxon>Ascomycota</taxon>
        <taxon>Pezizomycotina</taxon>
        <taxon>Leotiomycetes</taxon>
        <taxon>Helotiales</taxon>
        <taxon>Sclerotiniaceae</taxon>
        <taxon>Botrytis</taxon>
    </lineage>
</organism>
<gene>
    <name evidence="2" type="ORF">BPOR_0481g00020</name>
</gene>
<dbReference type="EMBL" id="PQXO01000480">
    <property type="protein sequence ID" value="TGO84647.1"/>
    <property type="molecule type" value="Genomic_DNA"/>
</dbReference>
<protein>
    <submittedName>
        <fullName evidence="2">Uncharacterized protein</fullName>
    </submittedName>
</protein>
<dbReference type="Proteomes" id="UP000297280">
    <property type="component" value="Unassembled WGS sequence"/>
</dbReference>
<keyword evidence="1" id="KW-0732">Signal</keyword>
<accession>A0A4Z1KF13</accession>
<comment type="caution">
    <text evidence="2">The sequence shown here is derived from an EMBL/GenBank/DDBJ whole genome shotgun (WGS) entry which is preliminary data.</text>
</comment>
<feature type="signal peptide" evidence="1">
    <location>
        <begin position="1"/>
        <end position="15"/>
    </location>
</feature>
<evidence type="ECO:0000313" key="2">
    <source>
        <dbReference type="EMBL" id="TGO84647.1"/>
    </source>
</evidence>
<evidence type="ECO:0000256" key="1">
    <source>
        <dbReference type="SAM" id="SignalP"/>
    </source>
</evidence>
<name>A0A4Z1KF13_9HELO</name>
<dbReference type="AlphaFoldDB" id="A0A4Z1KF13"/>